<comment type="caution">
    <text evidence="1">The sequence shown here is derived from an EMBL/GenBank/DDBJ whole genome shotgun (WGS) entry which is preliminary data.</text>
</comment>
<reference evidence="1" key="1">
    <citation type="journal article" date="2014" name="Front. Microbiol.">
        <title>High frequency of phylogenetically diverse reductive dehalogenase-homologous genes in deep subseafloor sedimentary metagenomes.</title>
        <authorList>
            <person name="Kawai M."/>
            <person name="Futagami T."/>
            <person name="Toyoda A."/>
            <person name="Takaki Y."/>
            <person name="Nishi S."/>
            <person name="Hori S."/>
            <person name="Arai W."/>
            <person name="Tsubouchi T."/>
            <person name="Morono Y."/>
            <person name="Uchiyama I."/>
            <person name="Ito T."/>
            <person name="Fujiyama A."/>
            <person name="Inagaki F."/>
            <person name="Takami H."/>
        </authorList>
    </citation>
    <scope>NUCLEOTIDE SEQUENCE</scope>
    <source>
        <strain evidence="1">Expedition CK06-06</strain>
    </source>
</reference>
<proteinExistence type="predicted"/>
<organism evidence="1">
    <name type="scientific">marine sediment metagenome</name>
    <dbReference type="NCBI Taxonomy" id="412755"/>
    <lineage>
        <taxon>unclassified sequences</taxon>
        <taxon>metagenomes</taxon>
        <taxon>ecological metagenomes</taxon>
    </lineage>
</organism>
<protein>
    <submittedName>
        <fullName evidence="1">Uncharacterized protein</fullName>
    </submittedName>
</protein>
<name>X1VYB0_9ZZZZ</name>
<evidence type="ECO:0000313" key="1">
    <source>
        <dbReference type="EMBL" id="GAJ24411.1"/>
    </source>
</evidence>
<accession>X1VYB0</accession>
<feature type="non-terminal residue" evidence="1">
    <location>
        <position position="129"/>
    </location>
</feature>
<sequence length="129" mass="14850">METKNRKIKGVQRITSFYGPRCVGLDSGALVSLIYNEEAFQKCTNVLNDSLFNFTHERCVGKNNEKIKKSEVFQVLTSKKKRYQLGTEEAIDKIKKFLQKYKIGIIPRGTNQNLVKSLYFKGKEKNIPV</sequence>
<dbReference type="AlphaFoldDB" id="X1VYB0"/>
<gene>
    <name evidence="1" type="ORF">S12H4_60769</name>
</gene>
<dbReference type="EMBL" id="BARW01040093">
    <property type="protein sequence ID" value="GAJ24411.1"/>
    <property type="molecule type" value="Genomic_DNA"/>
</dbReference>